<sequence>MFLSIYVLFQLIMTFAIALDSQEVVFTQSIIGLSESQYSLLVSITGLGYLAGSLFLTVFASKIPIPYLIGFGSAIFSLGYLIYAFSQSFLPVCAGFIILGFFSSFANTGFQTFYQKSIPAEKMGRIGATLGFFQSVSLICTIVIAGFLSEMAGVKHIVIGVSLLITVAAVILTFLTYLSHQSFAIASKQKELAR</sequence>
<keyword evidence="10" id="KW-1185">Reference proteome</keyword>
<evidence type="ECO:0000313" key="9">
    <source>
        <dbReference type="EMBL" id="ANX11461.1"/>
    </source>
</evidence>
<dbReference type="GO" id="GO:0005886">
    <property type="term" value="C:plasma membrane"/>
    <property type="evidence" value="ECO:0007669"/>
    <property type="project" value="UniProtKB-SubCell"/>
</dbReference>
<feature type="transmembrane region" description="Helical" evidence="7">
    <location>
        <begin position="154"/>
        <end position="178"/>
    </location>
</feature>
<keyword evidence="5 7" id="KW-1133">Transmembrane helix</keyword>
<keyword evidence="3" id="KW-1003">Cell membrane</keyword>
<dbReference type="InterPro" id="IPR011701">
    <property type="entry name" value="MFS"/>
</dbReference>
<keyword evidence="2" id="KW-0813">Transport</keyword>
<evidence type="ECO:0000256" key="2">
    <source>
        <dbReference type="ARBA" id="ARBA00022448"/>
    </source>
</evidence>
<dbReference type="AlphaFoldDB" id="A0A1B1Z278"/>
<dbReference type="PROSITE" id="PS50850">
    <property type="entry name" value="MFS"/>
    <property type="match status" value="1"/>
</dbReference>
<reference evidence="9 10" key="1">
    <citation type="submission" date="2016-08" db="EMBL/GenBank/DDBJ databases">
        <title>Complete genome sequence of Fictibacillus arsenicus G25-54, a strain with toxicity to nematodes and a potential arsenic-resistance activity.</title>
        <authorList>
            <person name="Zheng Z."/>
        </authorList>
    </citation>
    <scope>NUCLEOTIDE SEQUENCE [LARGE SCALE GENOMIC DNA]</scope>
    <source>
        <strain evidence="9 10">G25-54</strain>
    </source>
</reference>
<evidence type="ECO:0000256" key="3">
    <source>
        <dbReference type="ARBA" id="ARBA00022475"/>
    </source>
</evidence>
<dbReference type="Proteomes" id="UP000077412">
    <property type="component" value="Chromosome"/>
</dbReference>
<keyword evidence="6 7" id="KW-0472">Membrane</keyword>
<evidence type="ECO:0000256" key="1">
    <source>
        <dbReference type="ARBA" id="ARBA00004651"/>
    </source>
</evidence>
<dbReference type="RefSeq" id="WP_066287321.1">
    <property type="nucleotide sequence ID" value="NZ_CP016761.1"/>
</dbReference>
<evidence type="ECO:0000256" key="5">
    <source>
        <dbReference type="ARBA" id="ARBA00022989"/>
    </source>
</evidence>
<evidence type="ECO:0000256" key="6">
    <source>
        <dbReference type="ARBA" id="ARBA00023136"/>
    </source>
</evidence>
<gene>
    <name evidence="9" type="ORF">ABE41_005530</name>
</gene>
<dbReference type="GO" id="GO:0022857">
    <property type="term" value="F:transmembrane transporter activity"/>
    <property type="evidence" value="ECO:0007669"/>
    <property type="project" value="InterPro"/>
</dbReference>
<evidence type="ECO:0000313" key="10">
    <source>
        <dbReference type="Proteomes" id="UP000077412"/>
    </source>
</evidence>
<feature type="transmembrane region" description="Helical" evidence="7">
    <location>
        <begin position="37"/>
        <end position="58"/>
    </location>
</feature>
<dbReference type="STRING" id="255247.ABE41_005530"/>
<feature type="transmembrane region" description="Helical" evidence="7">
    <location>
        <begin position="89"/>
        <end position="114"/>
    </location>
</feature>
<evidence type="ECO:0000256" key="4">
    <source>
        <dbReference type="ARBA" id="ARBA00022692"/>
    </source>
</evidence>
<dbReference type="SUPFAM" id="SSF103473">
    <property type="entry name" value="MFS general substrate transporter"/>
    <property type="match status" value="1"/>
</dbReference>
<accession>A0A1B1Z278</accession>
<evidence type="ECO:0000256" key="7">
    <source>
        <dbReference type="SAM" id="Phobius"/>
    </source>
</evidence>
<dbReference type="Pfam" id="PF07690">
    <property type="entry name" value="MFS_1"/>
    <property type="match status" value="1"/>
</dbReference>
<dbReference type="KEGG" id="far:ABE41_005530"/>
<protein>
    <recommendedName>
        <fullName evidence="8">Major facilitator superfamily (MFS) profile domain-containing protein</fullName>
    </recommendedName>
</protein>
<dbReference type="InterPro" id="IPR020846">
    <property type="entry name" value="MFS_dom"/>
</dbReference>
<evidence type="ECO:0000259" key="8">
    <source>
        <dbReference type="PROSITE" id="PS50850"/>
    </source>
</evidence>
<dbReference type="InterPro" id="IPR036259">
    <property type="entry name" value="MFS_trans_sf"/>
</dbReference>
<comment type="subcellular location">
    <subcellularLocation>
        <location evidence="1">Cell membrane</location>
        <topology evidence="1">Multi-pass membrane protein</topology>
    </subcellularLocation>
</comment>
<feature type="transmembrane region" description="Helical" evidence="7">
    <location>
        <begin position="126"/>
        <end position="148"/>
    </location>
</feature>
<dbReference type="OrthoDB" id="2156306at2"/>
<keyword evidence="4 7" id="KW-0812">Transmembrane</keyword>
<dbReference type="EMBL" id="CP016761">
    <property type="protein sequence ID" value="ANX11461.1"/>
    <property type="molecule type" value="Genomic_DNA"/>
</dbReference>
<feature type="domain" description="Major facilitator superfamily (MFS) profile" evidence="8">
    <location>
        <begin position="1"/>
        <end position="194"/>
    </location>
</feature>
<proteinExistence type="predicted"/>
<dbReference type="PANTHER" id="PTHR43266">
    <property type="entry name" value="MACROLIDE-EFFLUX PROTEIN"/>
    <property type="match status" value="1"/>
</dbReference>
<dbReference type="PANTHER" id="PTHR43266:SF2">
    <property type="entry name" value="MAJOR FACILITATOR SUPERFAMILY (MFS) PROFILE DOMAIN-CONTAINING PROTEIN"/>
    <property type="match status" value="1"/>
</dbReference>
<name>A0A1B1Z278_9BACL</name>
<organism evidence="9 10">
    <name type="scientific">Fictibacillus arsenicus</name>
    <dbReference type="NCBI Taxonomy" id="255247"/>
    <lineage>
        <taxon>Bacteria</taxon>
        <taxon>Bacillati</taxon>
        <taxon>Bacillota</taxon>
        <taxon>Bacilli</taxon>
        <taxon>Bacillales</taxon>
        <taxon>Fictibacillaceae</taxon>
        <taxon>Fictibacillus</taxon>
    </lineage>
</organism>
<feature type="transmembrane region" description="Helical" evidence="7">
    <location>
        <begin position="65"/>
        <end position="83"/>
    </location>
</feature>
<dbReference type="Gene3D" id="1.20.1250.20">
    <property type="entry name" value="MFS general substrate transporter like domains"/>
    <property type="match status" value="1"/>
</dbReference>